<dbReference type="InterPro" id="IPR013022">
    <property type="entry name" value="Xyl_isomerase-like_TIM-brl"/>
</dbReference>
<dbReference type="InterPro" id="IPR036237">
    <property type="entry name" value="Xyl_isomerase-like_sf"/>
</dbReference>
<feature type="domain" description="Xylose isomerase-like TIM barrel" evidence="1">
    <location>
        <begin position="30"/>
        <end position="253"/>
    </location>
</feature>
<dbReference type="InterPro" id="IPR050312">
    <property type="entry name" value="IolE/XylAMocC-like"/>
</dbReference>
<name>A0ABT2S1N1_9FIRM</name>
<accession>A0ABT2S1N1</accession>
<sequence length="267" mass="30259">MKKDQISINLESLQDRMGNTVEIRETMKGLKEAGYEYVEVLHFLNPDDGTTWKEILDECGMHASSIHELYEDIEKEPERMVEKAKSLGCKYIACGLSRFTVWEDENSLKELTDGLNRLGKYFKEQGLELLYHNHNMEFAKYDGKHTALEYIFANTAPEVVGAELDAYWVHLSGSTPAAWCQKLGRRLKAIHLKDLGVTGISTPEKYIKTPSVMALGYGNLDIEGIVKAADEAGCQWFIVETHTGWINNDSLYTAGLSYKYLMNLSEN</sequence>
<evidence type="ECO:0000313" key="2">
    <source>
        <dbReference type="EMBL" id="MCU6698347.1"/>
    </source>
</evidence>
<comment type="caution">
    <text evidence="2">The sequence shown here is derived from an EMBL/GenBank/DDBJ whole genome shotgun (WGS) entry which is preliminary data.</text>
</comment>
<dbReference type="PANTHER" id="PTHR12110:SF41">
    <property type="entry name" value="INOSOSE DEHYDRATASE"/>
    <property type="match status" value="1"/>
</dbReference>
<protein>
    <submittedName>
        <fullName evidence="2">Sugar phosphate isomerase/epimerase</fullName>
    </submittedName>
</protein>
<keyword evidence="2" id="KW-0413">Isomerase</keyword>
<dbReference type="SUPFAM" id="SSF51658">
    <property type="entry name" value="Xylose isomerase-like"/>
    <property type="match status" value="1"/>
</dbReference>
<evidence type="ECO:0000313" key="3">
    <source>
        <dbReference type="Proteomes" id="UP001652461"/>
    </source>
</evidence>
<dbReference type="RefSeq" id="WP_158365235.1">
    <property type="nucleotide sequence ID" value="NZ_JAOQKC010000030.1"/>
</dbReference>
<dbReference type="EMBL" id="JAOQKC010000030">
    <property type="protein sequence ID" value="MCU6698347.1"/>
    <property type="molecule type" value="Genomic_DNA"/>
</dbReference>
<proteinExistence type="predicted"/>
<evidence type="ECO:0000259" key="1">
    <source>
        <dbReference type="Pfam" id="PF01261"/>
    </source>
</evidence>
<dbReference type="Gene3D" id="3.20.20.150">
    <property type="entry name" value="Divalent-metal-dependent TIM barrel enzymes"/>
    <property type="match status" value="1"/>
</dbReference>
<gene>
    <name evidence="2" type="ORF">OCV63_15860</name>
</gene>
<dbReference type="GO" id="GO:0016853">
    <property type="term" value="F:isomerase activity"/>
    <property type="evidence" value="ECO:0007669"/>
    <property type="project" value="UniProtKB-KW"/>
</dbReference>
<keyword evidence="3" id="KW-1185">Reference proteome</keyword>
<dbReference type="PANTHER" id="PTHR12110">
    <property type="entry name" value="HYDROXYPYRUVATE ISOMERASE"/>
    <property type="match status" value="1"/>
</dbReference>
<dbReference type="Proteomes" id="UP001652461">
    <property type="component" value="Unassembled WGS sequence"/>
</dbReference>
<reference evidence="2 3" key="1">
    <citation type="journal article" date="2021" name="ISME Commun">
        <title>Automated analysis of genomic sequences facilitates high-throughput and comprehensive description of bacteria.</title>
        <authorList>
            <person name="Hitch T.C.A."/>
        </authorList>
    </citation>
    <scope>NUCLEOTIDE SEQUENCE [LARGE SCALE GENOMIC DNA]</scope>
    <source>
        <strain evidence="2 3">Sanger_04</strain>
    </source>
</reference>
<organism evidence="2 3">
    <name type="scientific">Laedolimicola ammoniilytica</name>
    <dbReference type="NCBI Taxonomy" id="2981771"/>
    <lineage>
        <taxon>Bacteria</taxon>
        <taxon>Bacillati</taxon>
        <taxon>Bacillota</taxon>
        <taxon>Clostridia</taxon>
        <taxon>Lachnospirales</taxon>
        <taxon>Lachnospiraceae</taxon>
        <taxon>Laedolimicola</taxon>
    </lineage>
</organism>
<dbReference type="Pfam" id="PF01261">
    <property type="entry name" value="AP_endonuc_2"/>
    <property type="match status" value="1"/>
</dbReference>